<dbReference type="VEuPathDB" id="FungiDB:MCYG_00930"/>
<feature type="binding site" evidence="9">
    <location>
        <position position="102"/>
    </location>
    <ligand>
        <name>ATP</name>
        <dbReference type="ChEBI" id="CHEBI:30616"/>
    </ligand>
</feature>
<sequence>MQAAVLRFFRRHLRASKAQLKPKTRPPSSARNFSDRNHPVVTSDRALEEERLPFYEHEQYYPAHIGDVFNSRYQIVGKLGYGAYSTVWLCRDLVEHSYSALKISTQLQKYPKKGRAELSIYEHLCEVNSHHPGQRYIRELYDSFEIAGPNGSHQCLIQQPMHLSILDMMNLNPKPLDAPFLKEILKRLLLILDFLHTEANVIHTDLKTDNLMIHIADKSMLEEFDKAERENPTPRKVIDELRAIYTSRRFGKPKNGKWGGPILCDFGEARIGQVQETGPFIQPHIYRAPEVTFEMPWGPPVDIWNTAALIWDLFEGRHLFNNLLDEQRKYDPFKHMAQIFALLGPPPKEFLLRSETAEQCFDMEGNWKGGMFEKVPEISLEGLETRLEGREKSMFLNFIRSMLKWLPEERKTAKELLQDPWLNE</sequence>
<dbReference type="HOGENOM" id="CLU_000288_81_1_1"/>
<proteinExistence type="inferred from homology"/>
<protein>
    <recommendedName>
        <fullName evidence="1">non-specific serine/threonine protein kinase</fullName>
        <ecNumber evidence="1">2.7.11.1</ecNumber>
    </recommendedName>
</protein>
<keyword evidence="2 10" id="KW-0723">Serine/threonine-protein kinase</keyword>
<evidence type="ECO:0000256" key="10">
    <source>
        <dbReference type="RuleBase" id="RU000304"/>
    </source>
</evidence>
<dbReference type="Gene3D" id="3.30.200.20">
    <property type="entry name" value="Phosphorylase Kinase, domain 1"/>
    <property type="match status" value="1"/>
</dbReference>
<comment type="catalytic activity">
    <reaction evidence="8">
        <text>L-seryl-[protein] + ATP = O-phospho-L-seryl-[protein] + ADP + H(+)</text>
        <dbReference type="Rhea" id="RHEA:17989"/>
        <dbReference type="Rhea" id="RHEA-COMP:9863"/>
        <dbReference type="Rhea" id="RHEA-COMP:11604"/>
        <dbReference type="ChEBI" id="CHEBI:15378"/>
        <dbReference type="ChEBI" id="CHEBI:29999"/>
        <dbReference type="ChEBI" id="CHEBI:30616"/>
        <dbReference type="ChEBI" id="CHEBI:83421"/>
        <dbReference type="ChEBI" id="CHEBI:456216"/>
        <dbReference type="EC" id="2.7.11.1"/>
    </reaction>
</comment>
<dbReference type="EMBL" id="DS995701">
    <property type="protein sequence ID" value="EEQ28042.1"/>
    <property type="molecule type" value="Genomic_DNA"/>
</dbReference>
<dbReference type="PROSITE" id="PS00108">
    <property type="entry name" value="PROTEIN_KINASE_ST"/>
    <property type="match status" value="1"/>
</dbReference>
<keyword evidence="5 13" id="KW-0418">Kinase</keyword>
<evidence type="ECO:0000256" key="3">
    <source>
        <dbReference type="ARBA" id="ARBA00022679"/>
    </source>
</evidence>
<dbReference type="GeneID" id="9223562"/>
<feature type="domain" description="Protein kinase" evidence="12">
    <location>
        <begin position="73"/>
        <end position="422"/>
    </location>
</feature>
<dbReference type="PANTHER" id="PTHR47634:SF9">
    <property type="entry name" value="PROTEIN KINASE DOMAIN-CONTAINING PROTEIN-RELATED"/>
    <property type="match status" value="1"/>
</dbReference>
<dbReference type="AlphaFoldDB" id="C5FE08"/>
<dbReference type="GO" id="GO:0050684">
    <property type="term" value="P:regulation of mRNA processing"/>
    <property type="evidence" value="ECO:0007669"/>
    <property type="project" value="TreeGrafter"/>
</dbReference>
<dbReference type="GO" id="GO:0005524">
    <property type="term" value="F:ATP binding"/>
    <property type="evidence" value="ECO:0007669"/>
    <property type="project" value="UniProtKB-UniRule"/>
</dbReference>
<evidence type="ECO:0000256" key="7">
    <source>
        <dbReference type="ARBA" id="ARBA00047899"/>
    </source>
</evidence>
<comment type="catalytic activity">
    <reaction evidence="7">
        <text>L-threonyl-[protein] + ATP = O-phospho-L-threonyl-[protein] + ADP + H(+)</text>
        <dbReference type="Rhea" id="RHEA:46608"/>
        <dbReference type="Rhea" id="RHEA-COMP:11060"/>
        <dbReference type="Rhea" id="RHEA-COMP:11605"/>
        <dbReference type="ChEBI" id="CHEBI:15378"/>
        <dbReference type="ChEBI" id="CHEBI:30013"/>
        <dbReference type="ChEBI" id="CHEBI:30616"/>
        <dbReference type="ChEBI" id="CHEBI:61977"/>
        <dbReference type="ChEBI" id="CHEBI:456216"/>
        <dbReference type="EC" id="2.7.11.1"/>
    </reaction>
</comment>
<dbReference type="PROSITE" id="PS50011">
    <property type="entry name" value="PROTEIN_KINASE_DOM"/>
    <property type="match status" value="1"/>
</dbReference>
<evidence type="ECO:0000256" key="11">
    <source>
        <dbReference type="SAM" id="MobiDB-lite"/>
    </source>
</evidence>
<evidence type="ECO:0000313" key="13">
    <source>
        <dbReference type="EMBL" id="EEQ28042.1"/>
    </source>
</evidence>
<accession>C5FE08</accession>
<organism evidence="13 14">
    <name type="scientific">Arthroderma otae (strain ATCC MYA-4605 / CBS 113480)</name>
    <name type="common">Microsporum canis</name>
    <dbReference type="NCBI Taxonomy" id="554155"/>
    <lineage>
        <taxon>Eukaryota</taxon>
        <taxon>Fungi</taxon>
        <taxon>Dikarya</taxon>
        <taxon>Ascomycota</taxon>
        <taxon>Pezizomycotina</taxon>
        <taxon>Eurotiomycetes</taxon>
        <taxon>Eurotiomycetidae</taxon>
        <taxon>Onygenales</taxon>
        <taxon>Arthrodermataceae</taxon>
        <taxon>Microsporum</taxon>
    </lineage>
</organism>
<dbReference type="STRING" id="554155.C5FE08"/>
<dbReference type="InterPro" id="IPR017441">
    <property type="entry name" value="Protein_kinase_ATP_BS"/>
</dbReference>
<dbReference type="GO" id="GO:0000245">
    <property type="term" value="P:spliceosomal complex assembly"/>
    <property type="evidence" value="ECO:0007669"/>
    <property type="project" value="TreeGrafter"/>
</dbReference>
<dbReference type="Proteomes" id="UP000002035">
    <property type="component" value="Unassembled WGS sequence"/>
</dbReference>
<evidence type="ECO:0000259" key="12">
    <source>
        <dbReference type="PROSITE" id="PS50011"/>
    </source>
</evidence>
<evidence type="ECO:0000256" key="4">
    <source>
        <dbReference type="ARBA" id="ARBA00022741"/>
    </source>
</evidence>
<evidence type="ECO:0000256" key="9">
    <source>
        <dbReference type="PROSITE-ProRule" id="PRU10141"/>
    </source>
</evidence>
<keyword evidence="14" id="KW-1185">Reference proteome</keyword>
<dbReference type="Gene3D" id="1.10.510.10">
    <property type="entry name" value="Transferase(Phosphotransferase) domain 1"/>
    <property type="match status" value="1"/>
</dbReference>
<dbReference type="SUPFAM" id="SSF56112">
    <property type="entry name" value="Protein kinase-like (PK-like)"/>
    <property type="match status" value="1"/>
</dbReference>
<dbReference type="SMART" id="SM00220">
    <property type="entry name" value="S_TKc"/>
    <property type="match status" value="1"/>
</dbReference>
<dbReference type="PANTHER" id="PTHR47634">
    <property type="entry name" value="PROTEIN KINASE DOMAIN-CONTAINING PROTEIN-RELATED"/>
    <property type="match status" value="1"/>
</dbReference>
<dbReference type="RefSeq" id="XP_002850826.1">
    <property type="nucleotide sequence ID" value="XM_002850780.1"/>
</dbReference>
<reference evidence="14" key="1">
    <citation type="journal article" date="2012" name="MBio">
        <title>Comparative genome analysis of Trichophyton rubrum and related dermatophytes reveals candidate genes involved in infection.</title>
        <authorList>
            <person name="Martinez D.A."/>
            <person name="Oliver B.G."/>
            <person name="Graeser Y."/>
            <person name="Goldberg J.M."/>
            <person name="Li W."/>
            <person name="Martinez-Rossi N.M."/>
            <person name="Monod M."/>
            <person name="Shelest E."/>
            <person name="Barton R.C."/>
            <person name="Birch E."/>
            <person name="Brakhage A.A."/>
            <person name="Chen Z."/>
            <person name="Gurr S.J."/>
            <person name="Heiman D."/>
            <person name="Heitman J."/>
            <person name="Kosti I."/>
            <person name="Rossi A."/>
            <person name="Saif S."/>
            <person name="Samalova M."/>
            <person name="Saunders C.W."/>
            <person name="Shea T."/>
            <person name="Summerbell R.C."/>
            <person name="Xu J."/>
            <person name="Young S."/>
            <person name="Zeng Q."/>
            <person name="Birren B.W."/>
            <person name="Cuomo C.A."/>
            <person name="White T.C."/>
        </authorList>
    </citation>
    <scope>NUCLEOTIDE SEQUENCE [LARGE SCALE GENOMIC DNA]</scope>
    <source>
        <strain evidence="14">ATCC MYA-4605 / CBS 113480</strain>
    </source>
</reference>
<dbReference type="CDD" id="cd05118">
    <property type="entry name" value="STKc_CMGC"/>
    <property type="match status" value="1"/>
</dbReference>
<dbReference type="Pfam" id="PF00069">
    <property type="entry name" value="Pkinase"/>
    <property type="match status" value="1"/>
</dbReference>
<dbReference type="InterPro" id="IPR011009">
    <property type="entry name" value="Kinase-like_dom_sf"/>
</dbReference>
<dbReference type="OMA" id="GEHLFGD"/>
<dbReference type="InterPro" id="IPR000719">
    <property type="entry name" value="Prot_kinase_dom"/>
</dbReference>
<evidence type="ECO:0000256" key="8">
    <source>
        <dbReference type="ARBA" id="ARBA00048679"/>
    </source>
</evidence>
<keyword evidence="3" id="KW-0808">Transferase</keyword>
<evidence type="ECO:0000256" key="2">
    <source>
        <dbReference type="ARBA" id="ARBA00022527"/>
    </source>
</evidence>
<comment type="similarity">
    <text evidence="10">Belongs to the protein kinase superfamily.</text>
</comment>
<gene>
    <name evidence="13" type="ORF">MCYG_00930</name>
</gene>
<name>C5FE08_ARTOC</name>
<evidence type="ECO:0000256" key="1">
    <source>
        <dbReference type="ARBA" id="ARBA00012513"/>
    </source>
</evidence>
<evidence type="ECO:0000256" key="6">
    <source>
        <dbReference type="ARBA" id="ARBA00022840"/>
    </source>
</evidence>
<dbReference type="eggNOG" id="KOG1290">
    <property type="taxonomic scope" value="Eukaryota"/>
</dbReference>
<keyword evidence="4 9" id="KW-0547">Nucleotide-binding</keyword>
<dbReference type="PROSITE" id="PS00107">
    <property type="entry name" value="PROTEIN_KINASE_ATP"/>
    <property type="match status" value="1"/>
</dbReference>
<dbReference type="InterPro" id="IPR008271">
    <property type="entry name" value="Ser/Thr_kinase_AS"/>
</dbReference>
<dbReference type="OrthoDB" id="5979581at2759"/>
<dbReference type="InterPro" id="IPR051334">
    <property type="entry name" value="SRPK"/>
</dbReference>
<evidence type="ECO:0000313" key="14">
    <source>
        <dbReference type="Proteomes" id="UP000002035"/>
    </source>
</evidence>
<feature type="region of interest" description="Disordered" evidence="11">
    <location>
        <begin position="19"/>
        <end position="42"/>
    </location>
</feature>
<dbReference type="GO" id="GO:0004674">
    <property type="term" value="F:protein serine/threonine kinase activity"/>
    <property type="evidence" value="ECO:0007669"/>
    <property type="project" value="UniProtKB-KW"/>
</dbReference>
<keyword evidence="6 9" id="KW-0067">ATP-binding</keyword>
<evidence type="ECO:0000256" key="5">
    <source>
        <dbReference type="ARBA" id="ARBA00022777"/>
    </source>
</evidence>
<dbReference type="EC" id="2.7.11.1" evidence="1"/>